<dbReference type="RefSeq" id="WP_106693015.1">
    <property type="nucleotide sequence ID" value="NZ_PXNQ02000016.1"/>
</dbReference>
<evidence type="ECO:0000259" key="6">
    <source>
        <dbReference type="Pfam" id="PF01370"/>
    </source>
</evidence>
<comment type="pathway">
    <text evidence="1">Carbohydrate metabolism; galactose metabolism.</text>
</comment>
<sequence length="309" mass="33861">MKVLLIGGCGFIGSHVVDSLLAAGMSVRVFDRVQERFRPPVPGVEYVLGDLTDIAQTYEAMSGVDALVHLASATVPATANHDPVGDISGNLITMVRLLKAMRETGLRRMVYLSSGGTVYGPPETPLVNEDHPLRPINSYGIVKVAIENYLHMEHVLHGLQHVVLRASNPYGPRHGHTGVQGIIGTHMWRMARSEPVEIWGDGSVVRDYLHVRDLAELCVSALRSDVSGCYNAGSGTGVSVTEIVDRIRQVVKRSGYEAPPVIHKPGRGFDVPRVVLDIGRARRDLGWTPRIGLEEGLTETWEWILSRKD</sequence>
<evidence type="ECO:0000313" key="8">
    <source>
        <dbReference type="Proteomes" id="UP000238137"/>
    </source>
</evidence>
<dbReference type="CDD" id="cd05264">
    <property type="entry name" value="UDP_G4E_5_SDR_e"/>
    <property type="match status" value="1"/>
</dbReference>
<evidence type="ECO:0000256" key="1">
    <source>
        <dbReference type="ARBA" id="ARBA00004947"/>
    </source>
</evidence>
<evidence type="ECO:0000256" key="5">
    <source>
        <dbReference type="ARBA" id="ARBA00033067"/>
    </source>
</evidence>
<dbReference type="Proteomes" id="UP000238137">
    <property type="component" value="Unassembled WGS sequence"/>
</dbReference>
<evidence type="ECO:0000256" key="4">
    <source>
        <dbReference type="ARBA" id="ARBA00031367"/>
    </source>
</evidence>
<name>A0A3R7M771_9RHOB</name>
<dbReference type="AlphaFoldDB" id="A0A3R7M771"/>
<reference evidence="7" key="1">
    <citation type="submission" date="2018-05" db="EMBL/GenBank/DDBJ databases">
        <title>Reclassification of Methylarcula marina and Methylarcula terricola as Paracoccus methylarcula sp.nov., comb.nov. and Paracoccus terricola comb.nov.</title>
        <authorList>
            <person name="Shmareva M.N."/>
            <person name="Doronina N.V."/>
            <person name="Vasilenko O.V."/>
            <person name="Tarlachkov S.V."/>
            <person name="Trotsenko Y.A."/>
        </authorList>
    </citation>
    <scope>NUCLEOTIDE SEQUENCE [LARGE SCALE GENOMIC DNA]</scope>
    <source>
        <strain evidence="7">VKM B-2159</strain>
    </source>
</reference>
<accession>A0A3R7M771</accession>
<dbReference type="PANTHER" id="PTHR43725">
    <property type="entry name" value="UDP-GLUCOSE 4-EPIMERASE"/>
    <property type="match status" value="1"/>
</dbReference>
<dbReference type="Gene3D" id="3.40.50.720">
    <property type="entry name" value="NAD(P)-binding Rossmann-like Domain"/>
    <property type="match status" value="1"/>
</dbReference>
<evidence type="ECO:0000256" key="2">
    <source>
        <dbReference type="ARBA" id="ARBA00007637"/>
    </source>
</evidence>
<dbReference type="PANTHER" id="PTHR43725:SF53">
    <property type="entry name" value="UDP-ARABINOSE 4-EPIMERASE 1"/>
    <property type="match status" value="1"/>
</dbReference>
<dbReference type="SUPFAM" id="SSF51735">
    <property type="entry name" value="NAD(P)-binding Rossmann-fold domains"/>
    <property type="match status" value="1"/>
</dbReference>
<dbReference type="InterPro" id="IPR036291">
    <property type="entry name" value="NAD(P)-bd_dom_sf"/>
</dbReference>
<protein>
    <recommendedName>
        <fullName evidence="3">UDP-glucose 4-epimerase</fullName>
    </recommendedName>
    <alternativeName>
        <fullName evidence="5">Galactowaldenase</fullName>
    </alternativeName>
    <alternativeName>
        <fullName evidence="4">UDP-galactose 4-epimerase</fullName>
    </alternativeName>
</protein>
<dbReference type="InterPro" id="IPR001509">
    <property type="entry name" value="Epimerase_deHydtase"/>
</dbReference>
<comment type="caution">
    <text evidence="7">The sequence shown here is derived from an EMBL/GenBank/DDBJ whole genome shotgun (WGS) entry which is preliminary data.</text>
</comment>
<dbReference type="Pfam" id="PF01370">
    <property type="entry name" value="Epimerase"/>
    <property type="match status" value="1"/>
</dbReference>
<proteinExistence type="inferred from homology"/>
<feature type="domain" description="NAD-dependent epimerase/dehydratase" evidence="6">
    <location>
        <begin position="3"/>
        <end position="233"/>
    </location>
</feature>
<dbReference type="OrthoDB" id="9801785at2"/>
<keyword evidence="8" id="KW-1185">Reference proteome</keyword>
<gene>
    <name evidence="7" type="ORF">A7A09_019575</name>
</gene>
<evidence type="ECO:0000313" key="7">
    <source>
        <dbReference type="EMBL" id="RNF32918.1"/>
    </source>
</evidence>
<organism evidence="7 8">
    <name type="scientific">Paracoccus methylarcula</name>
    <dbReference type="NCBI Taxonomy" id="72022"/>
    <lineage>
        <taxon>Bacteria</taxon>
        <taxon>Pseudomonadati</taxon>
        <taxon>Pseudomonadota</taxon>
        <taxon>Alphaproteobacteria</taxon>
        <taxon>Rhodobacterales</taxon>
        <taxon>Paracoccaceae</taxon>
        <taxon>Paracoccus</taxon>
    </lineage>
</organism>
<comment type="similarity">
    <text evidence="2">Belongs to the NAD(P)-dependent epimerase/dehydratase family.</text>
</comment>
<evidence type="ECO:0000256" key="3">
    <source>
        <dbReference type="ARBA" id="ARBA00018569"/>
    </source>
</evidence>
<dbReference type="EMBL" id="PXNQ02000016">
    <property type="protein sequence ID" value="RNF32918.1"/>
    <property type="molecule type" value="Genomic_DNA"/>
</dbReference>